<evidence type="ECO:0000259" key="6">
    <source>
        <dbReference type="PROSITE" id="PS50102"/>
    </source>
</evidence>
<evidence type="ECO:0000256" key="4">
    <source>
        <dbReference type="PROSITE-ProRule" id="PRU00176"/>
    </source>
</evidence>
<evidence type="ECO:0000256" key="2">
    <source>
        <dbReference type="ARBA" id="ARBA00022884"/>
    </source>
</evidence>
<dbReference type="Proteomes" id="UP001342314">
    <property type="component" value="Unassembled WGS sequence"/>
</dbReference>
<feature type="domain" description="RRM" evidence="6">
    <location>
        <begin position="14"/>
        <end position="97"/>
    </location>
</feature>
<dbReference type="GO" id="GO:0003723">
    <property type="term" value="F:RNA binding"/>
    <property type="evidence" value="ECO:0007669"/>
    <property type="project" value="UniProtKB-UniRule"/>
</dbReference>
<accession>A0AAV5GTI8</accession>
<protein>
    <recommendedName>
        <fullName evidence="6">RRM domain-containing protein</fullName>
    </recommendedName>
</protein>
<dbReference type="SUPFAM" id="SSF54928">
    <property type="entry name" value="RNA-binding domain, RBD"/>
    <property type="match status" value="1"/>
</dbReference>
<dbReference type="InterPro" id="IPR034138">
    <property type="entry name" value="NOP8_RRM"/>
</dbReference>
<feature type="compositionally biased region" description="Acidic residues" evidence="5">
    <location>
        <begin position="460"/>
        <end position="469"/>
    </location>
</feature>
<feature type="compositionally biased region" description="Low complexity" evidence="5">
    <location>
        <begin position="564"/>
        <end position="578"/>
    </location>
</feature>
<dbReference type="EMBL" id="BQKY01000011">
    <property type="protein sequence ID" value="GJN92347.1"/>
    <property type="molecule type" value="Genomic_DNA"/>
</dbReference>
<reference evidence="7 8" key="1">
    <citation type="submission" date="2021-12" db="EMBL/GenBank/DDBJ databases">
        <title>High titer production of polyol ester of fatty acids by Rhodotorula paludigena BS15 towards product separation-free biomass refinery.</title>
        <authorList>
            <person name="Mano J."/>
            <person name="Ono H."/>
            <person name="Tanaka T."/>
            <person name="Naito K."/>
            <person name="Sushida H."/>
            <person name="Ike M."/>
            <person name="Tokuyasu K."/>
            <person name="Kitaoka M."/>
        </authorList>
    </citation>
    <scope>NUCLEOTIDE SEQUENCE [LARGE SCALE GENOMIC DNA]</scope>
    <source>
        <strain evidence="7 8">BS15</strain>
    </source>
</reference>
<feature type="region of interest" description="Disordered" evidence="5">
    <location>
        <begin position="402"/>
        <end position="512"/>
    </location>
</feature>
<evidence type="ECO:0000256" key="1">
    <source>
        <dbReference type="ARBA" id="ARBA00004604"/>
    </source>
</evidence>
<dbReference type="PROSITE" id="PS50102">
    <property type="entry name" value="RRM"/>
    <property type="match status" value="1"/>
</dbReference>
<feature type="compositionally biased region" description="Acidic residues" evidence="5">
    <location>
        <begin position="482"/>
        <end position="498"/>
    </location>
</feature>
<feature type="compositionally biased region" description="Basic residues" evidence="5">
    <location>
        <begin position="686"/>
        <end position="696"/>
    </location>
</feature>
<dbReference type="InterPro" id="IPR035979">
    <property type="entry name" value="RBD_domain_sf"/>
</dbReference>
<dbReference type="Gene3D" id="3.30.70.330">
    <property type="match status" value="1"/>
</dbReference>
<feature type="region of interest" description="Disordered" evidence="5">
    <location>
        <begin position="173"/>
        <end position="199"/>
    </location>
</feature>
<feature type="compositionally biased region" description="Low complexity" evidence="5">
    <location>
        <begin position="470"/>
        <end position="481"/>
    </location>
</feature>
<proteinExistence type="predicted"/>
<evidence type="ECO:0000256" key="5">
    <source>
        <dbReference type="SAM" id="MobiDB-lite"/>
    </source>
</evidence>
<dbReference type="PANTHER" id="PTHR48029:SF1">
    <property type="entry name" value="NUCLEOLAR PROTEIN 8"/>
    <property type="match status" value="1"/>
</dbReference>
<evidence type="ECO:0000313" key="7">
    <source>
        <dbReference type="EMBL" id="GJN92347.1"/>
    </source>
</evidence>
<dbReference type="AlphaFoldDB" id="A0AAV5GTI8"/>
<dbReference type="InterPro" id="IPR000504">
    <property type="entry name" value="RRM_dom"/>
</dbReference>
<name>A0AAV5GTI8_9BASI</name>
<comment type="caution">
    <text evidence="7">The sequence shown here is derived from an EMBL/GenBank/DDBJ whole genome shotgun (WGS) entry which is preliminary data.</text>
</comment>
<feature type="region of interest" description="Disordered" evidence="5">
    <location>
        <begin position="525"/>
        <end position="579"/>
    </location>
</feature>
<keyword evidence="8" id="KW-1185">Reference proteome</keyword>
<sequence>MAPAAPLSTAPTTKRIHVGGLAPSVSPKDLVQRFSSFGSVVGGAAGVEGLGTTETGLPRSFAFFSLETTDAKFAKCMSTLNGSMWKAHKLRIALAKPDWATQRAAEREEAAKAADPTAPRPKKRKRASKDPNVGLAASHFELITPDNIQRHRGWVLDPKPAPAPLFPLILRPSHPVEQPEKPAATAWTRGKARAKPSKAAREALRAGVPLDKPALRRAKRMRIDPRRWGRKRVVFDLLTSRGARGDGAEGANMLSVGTWECEEPAEGAQHADDEVTWVFKTRDGQVRRRETVRLTQRSRPHTDRFTTLLEGLNRHDGLPAPVPEASSSSGVIDTPVVAAPATRSRSPSPPPYVPAAPRNLIYNEEDAFQLMATALDDSERAAAHRMERAEYRKIALGALEELGREEEDDDEEELAARQDRTTASDGRPLPRVEGFANDDDDDSDLFATLRIRGGGGVDSDSSDDDEDTSETVQQESSGSESSSDDSSSDSSSSDDEDATMSSAPAAAPSAKASLKDTLTTLFKPGAATTADTADDAEQGGFSLFGGMDLDLEPLERTPSPPPAAFAAPSLAPATAPSSRFVAPSARDAGYRGGAARPAFSGPSKPFFAFPSGAFEDRLRPGEVDESEVAKLGIEQSRIEAAKAQSALRVAEATKDFWQHETQEQIDEEHQKLRELLRGFARKRHREAVKRSKKTAGRRNAGLKLDVLDDD</sequence>
<dbReference type="PANTHER" id="PTHR48029">
    <property type="entry name" value="NUCLEOLAR PROTEIN 8"/>
    <property type="match status" value="1"/>
</dbReference>
<keyword evidence="3" id="KW-0539">Nucleus</keyword>
<feature type="compositionally biased region" description="Low complexity" evidence="5">
    <location>
        <begin position="501"/>
        <end position="512"/>
    </location>
</feature>
<feature type="compositionally biased region" description="Acidic residues" evidence="5">
    <location>
        <begin position="403"/>
        <end position="413"/>
    </location>
</feature>
<evidence type="ECO:0000256" key="3">
    <source>
        <dbReference type="ARBA" id="ARBA00023242"/>
    </source>
</evidence>
<dbReference type="InterPro" id="IPR012677">
    <property type="entry name" value="Nucleotide-bd_a/b_plait_sf"/>
</dbReference>
<evidence type="ECO:0000313" key="8">
    <source>
        <dbReference type="Proteomes" id="UP001342314"/>
    </source>
</evidence>
<gene>
    <name evidence="7" type="ORF">Rhopal_005377-T1</name>
</gene>
<feature type="region of interest" description="Disordered" evidence="5">
    <location>
        <begin position="686"/>
        <end position="710"/>
    </location>
</feature>
<dbReference type="GO" id="GO:0005730">
    <property type="term" value="C:nucleolus"/>
    <property type="evidence" value="ECO:0007669"/>
    <property type="project" value="UniProtKB-SubCell"/>
</dbReference>
<keyword evidence="2 4" id="KW-0694">RNA-binding</keyword>
<feature type="region of interest" description="Disordered" evidence="5">
    <location>
        <begin position="103"/>
        <end position="131"/>
    </location>
</feature>
<comment type="subcellular location">
    <subcellularLocation>
        <location evidence="1">Nucleus</location>
        <location evidence="1">Nucleolus</location>
    </subcellularLocation>
</comment>
<organism evidence="7 8">
    <name type="scientific">Rhodotorula paludigena</name>
    <dbReference type="NCBI Taxonomy" id="86838"/>
    <lineage>
        <taxon>Eukaryota</taxon>
        <taxon>Fungi</taxon>
        <taxon>Dikarya</taxon>
        <taxon>Basidiomycota</taxon>
        <taxon>Pucciniomycotina</taxon>
        <taxon>Microbotryomycetes</taxon>
        <taxon>Sporidiobolales</taxon>
        <taxon>Sporidiobolaceae</taxon>
        <taxon>Rhodotorula</taxon>
    </lineage>
</organism>
<dbReference type="CDD" id="cd12226">
    <property type="entry name" value="RRM_NOL8"/>
    <property type="match status" value="1"/>
</dbReference>